<name>A0A9N9II50_9GLOM</name>
<evidence type="ECO:0000313" key="1">
    <source>
        <dbReference type="EMBL" id="CAG8735788.1"/>
    </source>
</evidence>
<sequence>MSKNNNTIRKCSHIEFPNSTTKGSKQCQTPLGKKISLNNNISIVPELVYPVSIIQQQIS</sequence>
<organism evidence="1 2">
    <name type="scientific">Funneliformis caledonium</name>
    <dbReference type="NCBI Taxonomy" id="1117310"/>
    <lineage>
        <taxon>Eukaryota</taxon>
        <taxon>Fungi</taxon>
        <taxon>Fungi incertae sedis</taxon>
        <taxon>Mucoromycota</taxon>
        <taxon>Glomeromycotina</taxon>
        <taxon>Glomeromycetes</taxon>
        <taxon>Glomerales</taxon>
        <taxon>Glomeraceae</taxon>
        <taxon>Funneliformis</taxon>
    </lineage>
</organism>
<dbReference type="Proteomes" id="UP000789570">
    <property type="component" value="Unassembled WGS sequence"/>
</dbReference>
<dbReference type="AlphaFoldDB" id="A0A9N9II50"/>
<dbReference type="EMBL" id="CAJVPQ010013431">
    <property type="protein sequence ID" value="CAG8735788.1"/>
    <property type="molecule type" value="Genomic_DNA"/>
</dbReference>
<gene>
    <name evidence="1" type="ORF">FCALED_LOCUS15295</name>
</gene>
<evidence type="ECO:0000313" key="2">
    <source>
        <dbReference type="Proteomes" id="UP000789570"/>
    </source>
</evidence>
<keyword evidence="2" id="KW-1185">Reference proteome</keyword>
<reference evidence="1" key="1">
    <citation type="submission" date="2021-06" db="EMBL/GenBank/DDBJ databases">
        <authorList>
            <person name="Kallberg Y."/>
            <person name="Tangrot J."/>
            <person name="Rosling A."/>
        </authorList>
    </citation>
    <scope>NUCLEOTIDE SEQUENCE</scope>
    <source>
        <strain evidence="1">UK204</strain>
    </source>
</reference>
<proteinExistence type="predicted"/>
<comment type="caution">
    <text evidence="1">The sequence shown here is derived from an EMBL/GenBank/DDBJ whole genome shotgun (WGS) entry which is preliminary data.</text>
</comment>
<protein>
    <submittedName>
        <fullName evidence="1">7798_t:CDS:1</fullName>
    </submittedName>
</protein>
<accession>A0A9N9II50</accession>
<dbReference type="OrthoDB" id="2445738at2759"/>
<feature type="non-terminal residue" evidence="1">
    <location>
        <position position="59"/>
    </location>
</feature>